<sequence length="305" mass="32810">MDWTAPHVVVAVVFSAATQAWFVVMMILTGRAHRRAVRDFPATEPDLASPDLSHEELGMLAEGDRRLVEVALARLWLEGHVRVGGWVSLVDEPTDTAKEGSAQSARRAVLDRLRDRRGMHLPDIVHAARRRTDFSDAQRRLISAGLVNEVAERVTLTRRRVTGVYTALMSVAIMGVAGSMGVASVGARSAGEKAQVTGVIVGLFLFYVVVTAVTRNRTGGRLHATTPAGRELLAATARVSPEPKHDRVLHRVALHGLSTVPEFAEAAQRVDPSAGQSTGQRTFSVFASVFAAIAGIFGPGDGTRR</sequence>
<comment type="caution">
    <text evidence="2">The sequence shown here is derived from an EMBL/GenBank/DDBJ whole genome shotgun (WGS) entry which is preliminary data.</text>
</comment>
<reference evidence="2 3" key="1">
    <citation type="journal article" date="2013" name="Stand. Genomic Sci.">
        <title>Genomic Encyclopedia of Type Strains, Phase I: The one thousand microbial genomes (KMG-I) project.</title>
        <authorList>
            <person name="Kyrpides N.C."/>
            <person name="Woyke T."/>
            <person name="Eisen J.A."/>
            <person name="Garrity G."/>
            <person name="Lilburn T.G."/>
            <person name="Beck B.J."/>
            <person name="Whitman W.B."/>
            <person name="Hugenholtz P."/>
            <person name="Klenk H.P."/>
        </authorList>
    </citation>
    <scope>NUCLEOTIDE SEQUENCE [LARGE SCALE GENOMIC DNA]</scope>
    <source>
        <strain evidence="2 3">DSM 45044</strain>
    </source>
</reference>
<proteinExistence type="predicted"/>
<evidence type="ECO:0000313" key="2">
    <source>
        <dbReference type="EMBL" id="TWJ14686.1"/>
    </source>
</evidence>
<evidence type="ECO:0000313" key="3">
    <source>
        <dbReference type="Proteomes" id="UP000321617"/>
    </source>
</evidence>
<dbReference type="Proteomes" id="UP000321617">
    <property type="component" value="Unassembled WGS sequence"/>
</dbReference>
<name>A0A562V9X5_9ACTN</name>
<keyword evidence="1" id="KW-1133">Transmembrane helix</keyword>
<keyword evidence="1" id="KW-0812">Transmembrane</keyword>
<dbReference type="RefSeq" id="WP_147132130.1">
    <property type="nucleotide sequence ID" value="NZ_BAABIJ010000001.1"/>
</dbReference>
<accession>A0A562V9X5</accession>
<keyword evidence="1" id="KW-0472">Membrane</keyword>
<feature type="transmembrane region" description="Helical" evidence="1">
    <location>
        <begin position="163"/>
        <end position="182"/>
    </location>
</feature>
<dbReference type="EMBL" id="VLLL01000005">
    <property type="protein sequence ID" value="TWJ14686.1"/>
    <property type="molecule type" value="Genomic_DNA"/>
</dbReference>
<dbReference type="NCBIfam" id="TIGR04222">
    <property type="entry name" value="near_uncomplex"/>
    <property type="match status" value="1"/>
</dbReference>
<feature type="transmembrane region" description="Helical" evidence="1">
    <location>
        <begin position="194"/>
        <end position="213"/>
    </location>
</feature>
<evidence type="ECO:0000256" key="1">
    <source>
        <dbReference type="SAM" id="Phobius"/>
    </source>
</evidence>
<keyword evidence="3" id="KW-1185">Reference proteome</keyword>
<protein>
    <submittedName>
        <fullName evidence="2">Uncharacterized protein (TIGR04222 family)</fullName>
    </submittedName>
</protein>
<organism evidence="2 3">
    <name type="scientific">Stackebrandtia albiflava</name>
    <dbReference type="NCBI Taxonomy" id="406432"/>
    <lineage>
        <taxon>Bacteria</taxon>
        <taxon>Bacillati</taxon>
        <taxon>Actinomycetota</taxon>
        <taxon>Actinomycetes</taxon>
        <taxon>Glycomycetales</taxon>
        <taxon>Glycomycetaceae</taxon>
        <taxon>Stackebrandtia</taxon>
    </lineage>
</organism>
<feature type="transmembrane region" description="Helical" evidence="1">
    <location>
        <begin position="6"/>
        <end position="28"/>
    </location>
</feature>
<gene>
    <name evidence="2" type="ORF">LX16_0374</name>
</gene>
<dbReference type="InterPro" id="IPR026467">
    <property type="entry name" value="Ser/Gly_Cys_C_dom"/>
</dbReference>
<dbReference type="AlphaFoldDB" id="A0A562V9X5"/>